<dbReference type="SUPFAM" id="SSF75304">
    <property type="entry name" value="Amidase signature (AS) enzymes"/>
    <property type="match status" value="1"/>
</dbReference>
<feature type="domain" description="Amidase" evidence="2">
    <location>
        <begin position="38"/>
        <end position="439"/>
    </location>
</feature>
<proteinExistence type="inferred from homology"/>
<organism evidence="3 4">
    <name type="scientific">Grimontia celer</name>
    <dbReference type="NCBI Taxonomy" id="1796497"/>
    <lineage>
        <taxon>Bacteria</taxon>
        <taxon>Pseudomonadati</taxon>
        <taxon>Pseudomonadota</taxon>
        <taxon>Gammaproteobacteria</taxon>
        <taxon>Vibrionales</taxon>
        <taxon>Vibrionaceae</taxon>
        <taxon>Grimontia</taxon>
    </lineage>
</organism>
<dbReference type="STRING" id="1796497.GCE9029_00791"/>
<dbReference type="GO" id="GO:0016740">
    <property type="term" value="F:transferase activity"/>
    <property type="evidence" value="ECO:0007669"/>
    <property type="project" value="UniProtKB-KW"/>
</dbReference>
<dbReference type="PANTHER" id="PTHR11895">
    <property type="entry name" value="TRANSAMIDASE"/>
    <property type="match status" value="1"/>
</dbReference>
<dbReference type="Gene3D" id="3.90.1300.10">
    <property type="entry name" value="Amidase signature (AS) domain"/>
    <property type="match status" value="1"/>
</dbReference>
<dbReference type="Pfam" id="PF01425">
    <property type="entry name" value="Amidase"/>
    <property type="match status" value="1"/>
</dbReference>
<evidence type="ECO:0000259" key="2">
    <source>
        <dbReference type="Pfam" id="PF01425"/>
    </source>
</evidence>
<keyword evidence="4" id="KW-1185">Reference proteome</keyword>
<evidence type="ECO:0000313" key="4">
    <source>
        <dbReference type="Proteomes" id="UP000071641"/>
    </source>
</evidence>
<accession>A0A128EVZ6</accession>
<evidence type="ECO:0000313" key="3">
    <source>
        <dbReference type="EMBL" id="CZF78360.1"/>
    </source>
</evidence>
<dbReference type="AlphaFoldDB" id="A0A128EVZ6"/>
<dbReference type="InterPro" id="IPR023631">
    <property type="entry name" value="Amidase_dom"/>
</dbReference>
<comment type="similarity">
    <text evidence="1">Belongs to the amidase family.</text>
</comment>
<dbReference type="PANTHER" id="PTHR11895:SF7">
    <property type="entry name" value="GLUTAMYL-TRNA(GLN) AMIDOTRANSFERASE SUBUNIT A, MITOCHONDRIAL"/>
    <property type="match status" value="1"/>
</dbReference>
<dbReference type="OrthoDB" id="8872210at2"/>
<dbReference type="RefSeq" id="WP_062661119.1">
    <property type="nucleotide sequence ID" value="NZ_FIZX01000001.1"/>
</dbReference>
<protein>
    <submittedName>
        <fullName evidence="3">Glutamyl-tRNA(Gln) amidotransferase subunit A</fullName>
        <ecNumber evidence="3">6.3.5.-</ecNumber>
    </submittedName>
</protein>
<keyword evidence="3" id="KW-0808">Transferase</keyword>
<dbReference type="InterPro" id="IPR000120">
    <property type="entry name" value="Amidase"/>
</dbReference>
<dbReference type="InterPro" id="IPR020556">
    <property type="entry name" value="Amidase_CS"/>
</dbReference>
<dbReference type="GO" id="GO:0016874">
    <property type="term" value="F:ligase activity"/>
    <property type="evidence" value="ECO:0007669"/>
    <property type="project" value="UniProtKB-KW"/>
</dbReference>
<dbReference type="InterPro" id="IPR036928">
    <property type="entry name" value="AS_sf"/>
</dbReference>
<evidence type="ECO:0000256" key="1">
    <source>
        <dbReference type="ARBA" id="ARBA00009199"/>
    </source>
</evidence>
<dbReference type="EMBL" id="FIZX01000001">
    <property type="protein sequence ID" value="CZF78360.1"/>
    <property type="molecule type" value="Genomic_DNA"/>
</dbReference>
<keyword evidence="3" id="KW-0436">Ligase</keyword>
<sequence>MKSQNRTVAEQVESLFRCNATPVDLAHDVIDRASECIGLNAFVSLDPDHVVTQAKQSDLRRRRGRPLSPIDGVPIAVKDNFLTQDYPTTACSNVGPGGQPNEDATVVANLRAAGAVIVGKTNMHEWAYGATNTYSRFGATINPHNEDCISGGSSGGSGAAVAAGIVGAALGSDTGGSVRIPASACGVYGFKPSYGRASRHGVLALSWSLDAPGLLSSSIDDIPLLLPYFLGVDKRDPTTSNAKPFSRVQNIDDFKLINLVGTGLERSEEVGQALEKVLGNISSNALSATIPDIQSFFCAWETILHCEASSFHDERMKLYLDKFGETMQSHLLAGQEITGVELLYAQRLRSKFLNILINQLPYWDALVLPTLPVVAPRFGEQTQMFGDRVVSTQDSMTWFCWLGNLAGLPAISIPVATSSSGLPIGLMLMGRPGEDEKLLSIAKSIDKSVGYTQRVWNQ</sequence>
<dbReference type="Proteomes" id="UP000071641">
    <property type="component" value="Unassembled WGS sequence"/>
</dbReference>
<dbReference type="EC" id="6.3.5.-" evidence="3"/>
<name>A0A128EVZ6_9GAMM</name>
<dbReference type="PROSITE" id="PS00571">
    <property type="entry name" value="AMIDASES"/>
    <property type="match status" value="1"/>
</dbReference>
<reference evidence="4" key="1">
    <citation type="submission" date="2016-02" db="EMBL/GenBank/DDBJ databases">
        <authorList>
            <person name="Rodrigo-Torres Lidia"/>
            <person name="Arahal R.David."/>
        </authorList>
    </citation>
    <scope>NUCLEOTIDE SEQUENCE [LARGE SCALE GENOMIC DNA]</scope>
    <source>
        <strain evidence="4">CECT 9029</strain>
    </source>
</reference>
<gene>
    <name evidence="3" type="primary">gatA_1</name>
    <name evidence="3" type="ORF">GCE9029_00791</name>
</gene>